<sequence>MTPTTGDVAGAWAHGTWWQAANGRYHLKGELKDTGNNDGKGAAFRIKAVYKDGGVRHEEVWNTLGYGKIVPIGEYNFASNLQYWELQECILVQDGNYIRVGYCAPGVFTQYVY</sequence>
<proteinExistence type="predicted"/>
<gene>
    <name evidence="1" type="ORF">AB0E65_11445</name>
</gene>
<evidence type="ECO:0000313" key="1">
    <source>
        <dbReference type="EMBL" id="MEU3554816.1"/>
    </source>
</evidence>
<evidence type="ECO:0000313" key="2">
    <source>
        <dbReference type="Proteomes" id="UP001550850"/>
    </source>
</evidence>
<name>A0ABV2YGG5_9ACTN</name>
<dbReference type="EMBL" id="JBEZUR010000013">
    <property type="protein sequence ID" value="MEU3554816.1"/>
    <property type="molecule type" value="Genomic_DNA"/>
</dbReference>
<reference evidence="1 2" key="1">
    <citation type="submission" date="2024-06" db="EMBL/GenBank/DDBJ databases">
        <title>The Natural Products Discovery Center: Release of the First 8490 Sequenced Strains for Exploring Actinobacteria Biosynthetic Diversity.</title>
        <authorList>
            <person name="Kalkreuter E."/>
            <person name="Kautsar S.A."/>
            <person name="Yang D."/>
            <person name="Bader C.D."/>
            <person name="Teijaro C.N."/>
            <person name="Fluegel L."/>
            <person name="Davis C.M."/>
            <person name="Simpson J.R."/>
            <person name="Lauterbach L."/>
            <person name="Steele A.D."/>
            <person name="Gui C."/>
            <person name="Meng S."/>
            <person name="Li G."/>
            <person name="Viehrig K."/>
            <person name="Ye F."/>
            <person name="Su P."/>
            <person name="Kiefer A.F."/>
            <person name="Nichols A."/>
            <person name="Cepeda A.J."/>
            <person name="Yan W."/>
            <person name="Fan B."/>
            <person name="Jiang Y."/>
            <person name="Adhikari A."/>
            <person name="Zheng C.-J."/>
            <person name="Schuster L."/>
            <person name="Cowan T.M."/>
            <person name="Smanski M.J."/>
            <person name="Chevrette M.G."/>
            <person name="De Carvalho L.P.S."/>
            <person name="Shen B."/>
        </authorList>
    </citation>
    <scope>NUCLEOTIDE SEQUENCE [LARGE SCALE GENOMIC DNA]</scope>
    <source>
        <strain evidence="1 2">NPDC038104</strain>
    </source>
</reference>
<protein>
    <submittedName>
        <fullName evidence="1">Uncharacterized protein</fullName>
    </submittedName>
</protein>
<dbReference type="Proteomes" id="UP001550850">
    <property type="component" value="Unassembled WGS sequence"/>
</dbReference>
<dbReference type="RefSeq" id="WP_159105545.1">
    <property type="nucleotide sequence ID" value="NZ_BEVZ01000002.1"/>
</dbReference>
<organism evidence="1 2">
    <name type="scientific">Streptomyces fragilis</name>
    <dbReference type="NCBI Taxonomy" id="67301"/>
    <lineage>
        <taxon>Bacteria</taxon>
        <taxon>Bacillati</taxon>
        <taxon>Actinomycetota</taxon>
        <taxon>Actinomycetes</taxon>
        <taxon>Kitasatosporales</taxon>
        <taxon>Streptomycetaceae</taxon>
        <taxon>Streptomyces</taxon>
    </lineage>
</organism>
<keyword evidence="2" id="KW-1185">Reference proteome</keyword>
<comment type="caution">
    <text evidence="1">The sequence shown here is derived from an EMBL/GenBank/DDBJ whole genome shotgun (WGS) entry which is preliminary data.</text>
</comment>
<accession>A0ABV2YGG5</accession>